<dbReference type="RefSeq" id="WP_274492616.1">
    <property type="nucleotide sequence ID" value="NZ_CP118166.1"/>
</dbReference>
<feature type="chain" id="PRO_5041961327" evidence="1">
    <location>
        <begin position="24"/>
        <end position="241"/>
    </location>
</feature>
<organism evidence="2 3">
    <name type="scientific">Hyphococcus flavus</name>
    <dbReference type="NCBI Taxonomy" id="1866326"/>
    <lineage>
        <taxon>Bacteria</taxon>
        <taxon>Pseudomonadati</taxon>
        <taxon>Pseudomonadota</taxon>
        <taxon>Alphaproteobacteria</taxon>
        <taxon>Parvularculales</taxon>
        <taxon>Parvularculaceae</taxon>
        <taxon>Hyphococcus</taxon>
    </lineage>
</organism>
<proteinExistence type="predicted"/>
<dbReference type="AlphaFoldDB" id="A0AAF0CEW6"/>
<evidence type="ECO:0000256" key="1">
    <source>
        <dbReference type="SAM" id="SignalP"/>
    </source>
</evidence>
<dbReference type="KEGG" id="hfl:PUV54_12605"/>
<name>A0AAF0CEW6_9PROT</name>
<keyword evidence="1" id="KW-0732">Signal</keyword>
<accession>A0AAF0CEW6</accession>
<sequence length="241" mass="27109">MKSVVLTVIFLLSILNVTAIASAQGDGLRGDPEAIAEAKAMVQAMGGEKIWSQVASVRFVHDWHPYNRPDIYREIEILDMTGVRSWVEMKSEIYHYVRAYSPEHGYWSMTNGEFSKGSDESLQNAISRGPFSLYRMARGVARNDSYYEITFSDGDIPGSKQLQFSGPDGEPGGYVILNARKEPLVWATNQYRYTFGPMKQFGSVRLPNWAVYDNGGTLYEMVSFTASHEPPELSLFAEPEH</sequence>
<reference evidence="2" key="1">
    <citation type="submission" date="2023-02" db="EMBL/GenBank/DDBJ databases">
        <title>Genome sequence of Hyphococcus flavus.</title>
        <authorList>
            <person name="Rong J.-C."/>
            <person name="Zhao Q."/>
            <person name="Yi M."/>
            <person name="Wu J.-Y."/>
        </authorList>
    </citation>
    <scope>NUCLEOTIDE SEQUENCE</scope>
    <source>
        <strain evidence="2">MCCC 1K03223</strain>
    </source>
</reference>
<evidence type="ECO:0000313" key="3">
    <source>
        <dbReference type="Proteomes" id="UP001214043"/>
    </source>
</evidence>
<dbReference type="EMBL" id="CP118166">
    <property type="protein sequence ID" value="WDI30794.1"/>
    <property type="molecule type" value="Genomic_DNA"/>
</dbReference>
<protein>
    <submittedName>
        <fullName evidence="2">Uncharacterized protein</fullName>
    </submittedName>
</protein>
<dbReference type="Proteomes" id="UP001214043">
    <property type="component" value="Chromosome"/>
</dbReference>
<evidence type="ECO:0000313" key="2">
    <source>
        <dbReference type="EMBL" id="WDI30794.1"/>
    </source>
</evidence>
<feature type="signal peptide" evidence="1">
    <location>
        <begin position="1"/>
        <end position="23"/>
    </location>
</feature>
<keyword evidence="3" id="KW-1185">Reference proteome</keyword>
<gene>
    <name evidence="2" type="ORF">PUV54_12605</name>
</gene>